<dbReference type="Gene3D" id="2.70.98.110">
    <property type="entry name" value="Glycosyl hydrolase family 63, N-terminal domain"/>
    <property type="match status" value="1"/>
</dbReference>
<dbReference type="InterPro" id="IPR008928">
    <property type="entry name" value="6-hairpin_glycosidase_sf"/>
</dbReference>
<evidence type="ECO:0000256" key="6">
    <source>
        <dbReference type="ARBA" id="ARBA00022968"/>
    </source>
</evidence>
<organism evidence="16 17">
    <name type="scientific">Clonorchis sinensis</name>
    <name type="common">Chinese liver fluke</name>
    <dbReference type="NCBI Taxonomy" id="79923"/>
    <lineage>
        <taxon>Eukaryota</taxon>
        <taxon>Metazoa</taxon>
        <taxon>Spiralia</taxon>
        <taxon>Lophotrochozoa</taxon>
        <taxon>Platyhelminthes</taxon>
        <taxon>Trematoda</taxon>
        <taxon>Digenea</taxon>
        <taxon>Opisthorchiida</taxon>
        <taxon>Opisthorchiata</taxon>
        <taxon>Opisthorchiidae</taxon>
        <taxon>Clonorchis</taxon>
    </lineage>
</organism>
<evidence type="ECO:0000259" key="15">
    <source>
        <dbReference type="Pfam" id="PF16923"/>
    </source>
</evidence>
<dbReference type="InterPro" id="IPR004888">
    <property type="entry name" value="Glycoside_hydrolase_63"/>
</dbReference>
<evidence type="ECO:0000256" key="9">
    <source>
        <dbReference type="ARBA" id="ARBA00023180"/>
    </source>
</evidence>
<dbReference type="PANTHER" id="PTHR10412">
    <property type="entry name" value="MANNOSYL-OLIGOSACCHARIDE GLUCOSIDASE"/>
    <property type="match status" value="1"/>
</dbReference>
<keyword evidence="3 12" id="KW-0812">Transmembrane</keyword>
<evidence type="ECO:0000256" key="8">
    <source>
        <dbReference type="ARBA" id="ARBA00023136"/>
    </source>
</evidence>
<dbReference type="GO" id="GO:0009311">
    <property type="term" value="P:oligosaccharide metabolic process"/>
    <property type="evidence" value="ECO:0007669"/>
    <property type="project" value="UniProtKB-UniRule"/>
</dbReference>
<evidence type="ECO:0000256" key="12">
    <source>
        <dbReference type="RuleBase" id="RU368089"/>
    </source>
</evidence>
<keyword evidence="8 12" id="KW-0472">Membrane</keyword>
<comment type="similarity">
    <text evidence="2 12">Belongs to the glycosyl hydrolase 63 family.</text>
</comment>
<keyword evidence="7 12" id="KW-1133">Transmembrane helix</keyword>
<dbReference type="InParanoid" id="A0A419Q1N7"/>
<evidence type="ECO:0000256" key="4">
    <source>
        <dbReference type="ARBA" id="ARBA00022801"/>
    </source>
</evidence>
<dbReference type="Pfam" id="PF03200">
    <property type="entry name" value="Glyco_hydro_63"/>
    <property type="match status" value="1"/>
</dbReference>
<feature type="domain" description="Glycosyl hydrolase family 63 C-terminal" evidence="14">
    <location>
        <begin position="510"/>
        <end position="1023"/>
    </location>
</feature>
<reference evidence="16 17" key="1">
    <citation type="journal article" date="2018" name="Biotechnol. Adv.">
        <title>Improved genomic resources and new bioinformatic workflow for the carcinogenic parasite Clonorchis sinensis: Biotechnological implications.</title>
        <authorList>
            <person name="Wang D."/>
            <person name="Korhonen P.K."/>
            <person name="Gasser R.B."/>
            <person name="Young N.D."/>
        </authorList>
    </citation>
    <scope>NUCLEOTIDE SEQUENCE [LARGE SCALE GENOMIC DNA]</scope>
    <source>
        <strain evidence="16">Cs-k2</strain>
    </source>
</reference>
<dbReference type="InterPro" id="IPR012341">
    <property type="entry name" value="6hp_glycosidase-like_sf"/>
</dbReference>
<evidence type="ECO:0000256" key="5">
    <source>
        <dbReference type="ARBA" id="ARBA00022824"/>
    </source>
</evidence>
<protein>
    <recommendedName>
        <fullName evidence="11 12">Mannosyl-oligosaccharide glucosidase</fullName>
        <ecNumber evidence="11 12">3.2.1.106</ecNumber>
    </recommendedName>
</protein>
<evidence type="ECO:0000256" key="10">
    <source>
        <dbReference type="ARBA" id="ARBA00023295"/>
    </source>
</evidence>
<evidence type="ECO:0000256" key="1">
    <source>
        <dbReference type="ARBA" id="ARBA00004648"/>
    </source>
</evidence>
<dbReference type="PANTHER" id="PTHR10412:SF11">
    <property type="entry name" value="MANNOSYL-OLIGOSACCHARIDE GLUCOSIDASE"/>
    <property type="match status" value="1"/>
</dbReference>
<dbReference type="InterPro" id="IPR031631">
    <property type="entry name" value="Glyco_hydro_63N"/>
</dbReference>
<dbReference type="FunCoup" id="A0A419Q1N7">
    <property type="interactions" value="882"/>
</dbReference>
<gene>
    <name evidence="16" type="ORF">CSKR_112676</name>
</gene>
<feature type="transmembrane region" description="Helical" evidence="12">
    <location>
        <begin position="213"/>
        <end position="231"/>
    </location>
</feature>
<dbReference type="GO" id="GO:0005789">
    <property type="term" value="C:endoplasmic reticulum membrane"/>
    <property type="evidence" value="ECO:0007669"/>
    <property type="project" value="UniProtKB-SubCell"/>
</dbReference>
<dbReference type="EC" id="3.2.1.106" evidence="11 12"/>
<keyword evidence="6" id="KW-0735">Signal-anchor</keyword>
<evidence type="ECO:0000256" key="3">
    <source>
        <dbReference type="ARBA" id="ARBA00022692"/>
    </source>
</evidence>
<evidence type="ECO:0000313" key="16">
    <source>
        <dbReference type="EMBL" id="KAG5450496.1"/>
    </source>
</evidence>
<feature type="region of interest" description="Disordered" evidence="13">
    <location>
        <begin position="143"/>
        <end position="195"/>
    </location>
</feature>
<dbReference type="GO" id="GO:0004573">
    <property type="term" value="F:Glc3Man9GlcNAc2 oligosaccharide glucosidase activity"/>
    <property type="evidence" value="ECO:0007669"/>
    <property type="project" value="UniProtKB-UniRule"/>
</dbReference>
<evidence type="ECO:0000256" key="7">
    <source>
        <dbReference type="ARBA" id="ARBA00022989"/>
    </source>
</evidence>
<reference evidence="16 17" key="2">
    <citation type="journal article" date="2021" name="Genomics">
        <title>High-quality reference genome for Clonorchis sinensis.</title>
        <authorList>
            <person name="Young N.D."/>
            <person name="Stroehlein A.J."/>
            <person name="Kinkar L."/>
            <person name="Wang T."/>
            <person name="Sohn W.M."/>
            <person name="Chang B.C.H."/>
            <person name="Kaur P."/>
            <person name="Weisz D."/>
            <person name="Dudchenko O."/>
            <person name="Aiden E.L."/>
            <person name="Korhonen P.K."/>
            <person name="Gasser R.B."/>
        </authorList>
    </citation>
    <scope>NUCLEOTIDE SEQUENCE [LARGE SCALE GENOMIC DNA]</scope>
    <source>
        <strain evidence="16">Cs-k2</strain>
    </source>
</reference>
<dbReference type="OrthoDB" id="410058at2759"/>
<comment type="catalytic activity">
    <reaction evidence="12">
        <text>N(4)-(alpha-D-Glc-(1-&gt;2)-alpha-D-Glc-(1-&gt;3)-alpha-D-Glc-(1-&gt;3)-alpha-D-Man-(1-&gt;2)-alpha-D-Man-(1-&gt;2)-alpha-D-Man-(1-&gt;3)-[alpha-D-Man-(1-&gt;2)-alpha-D-Man-(1-&gt;3)-[alpha-D-Man-(1-&gt;2)-alpha-D-Man-(1-&gt;6)]-alpha-D-Man-(1-&gt;6)]-beta-D-Man-(1-&gt;4)-beta-D-GlcNAc-(1-&gt;4)-beta-D-GlcNAc)-L-asparaginyl-[protein] + H2O = N(4)-(alpha-D-Glc-(1-&gt;3)-alpha-D-Glc-(1-&gt;3)-alpha-D-Man-(1-&gt;2)-alpha-D-Man-(1-&gt;2)-alpha-D-Man-(1-&gt;3)-[alpha-D-Man-(1-&gt;2)-alpha-D-Man-(1-&gt;3)-[alpha-D-Man-(1-&gt;2)-alpha-D-Man-(1-&gt;6)]-alpha-D-Man-(1-&gt;6)]-beta-D-Man-(1-&gt;4)-beta-D-GlcNAc-(1-&gt;4)-beta-D-GlcNAc)-L-asparaginyl-[protein] + beta-D-glucose</text>
        <dbReference type="Rhea" id="RHEA:55988"/>
        <dbReference type="Rhea" id="RHEA-COMP:12806"/>
        <dbReference type="Rhea" id="RHEA-COMP:14355"/>
        <dbReference type="ChEBI" id="CHEBI:15377"/>
        <dbReference type="ChEBI" id="CHEBI:15903"/>
        <dbReference type="ChEBI" id="CHEBI:59082"/>
        <dbReference type="ChEBI" id="CHEBI:132537"/>
        <dbReference type="EC" id="3.2.1.106"/>
    </reaction>
</comment>
<keyword evidence="17" id="KW-1185">Reference proteome</keyword>
<dbReference type="GO" id="GO:0006487">
    <property type="term" value="P:protein N-linked glycosylation"/>
    <property type="evidence" value="ECO:0007669"/>
    <property type="project" value="UniProtKB-UniRule"/>
</dbReference>
<evidence type="ECO:0000256" key="2">
    <source>
        <dbReference type="ARBA" id="ARBA00010833"/>
    </source>
</evidence>
<comment type="function">
    <text evidence="12">Cleaves the distal alpha 1,2-linked glucose residue from the Glc(3)Man(9)GlcNAc(2) oligosaccharide precursor.</text>
</comment>
<evidence type="ECO:0000259" key="14">
    <source>
        <dbReference type="Pfam" id="PF03200"/>
    </source>
</evidence>
<accession>A0A419Q1N7</accession>
<dbReference type="Pfam" id="PF16923">
    <property type="entry name" value="Glyco_hydro_63N"/>
    <property type="match status" value="1"/>
</dbReference>
<dbReference type="Proteomes" id="UP000286415">
    <property type="component" value="Unassembled WGS sequence"/>
</dbReference>
<comment type="subcellular location">
    <subcellularLocation>
        <location evidence="1 12">Endoplasmic reticulum membrane</location>
        <topology evidence="1 12">Single-pass type II membrane protein</topology>
    </subcellularLocation>
</comment>
<dbReference type="InterPro" id="IPR031335">
    <property type="entry name" value="Glyco_hydro_63_C"/>
</dbReference>
<sequence>MGSFRTTAWRVETSQGRSNNNLAAKYESHYQQTRLRWSLPSPWIGSSREGTSMVGDIVKHDPVTFSVALMHPGYCLQCIAPFPIPPLDGPLTVLYLSTNSSTPASYVQLSPSPPQIIGTGSPACALSASRLIPFPFRMPKGKVIEVRPKKRKSGHRPEETPTSTESRQQKRDHDHTSHSSVDRIRLTKSKGRSHGEKHFLGDLPFSGKLQKRMFLGTIVVCLVAALISVAFQQYTKWHRAYLVKTPLDLPKIVSDDTGSQELFWGSYRPGLYFGMKHRSPRPLMVGLIWTIQDYRSPRFRHLCDPNDGVLSYNWLEHDGRRFGTQQIVDLDHIITVSFVKQNTGATGGDWTIRISAVARNQTHSPPAPLSIIVYLYYTEKRKNYYFVPLAEDDAVRTIKGTTVDLGEHQIHFHSTKRARQTSFYMTHIPSEDAVMQSLYSGLGVRKDTNMLTLIHRPEKLDEDVFPNAWFHEVSVDPPVMTDPFEAADPEHTVIEIEFTQSGRSGGFLVGRSFTEQLASLSADFHKRFAQRFPVDLTKFTERQANLSKVAVSNLLGGIGYFYGHSLIQSPHTGPEPVEGWSAPLFTATPSRSMFPRGFLWDEGFHGLVLARWDPELAMETVGHWLDLMNGDGWIAREQILGPEARARVPAQFIIQHDSVANPPTLVLVIEALIESIPRFTADEAARFRHWSTLVLPRLHKWYQWFNHTQAGPVPLSYRWRGRDPKAIHQLNPLTLSSGFDDFPRASHPTDSERHLDLRCWMTVFARTVSRLASLVGQYLQTESGASRLQRLEEARTLATHYGRWADLLSDLANLDELHWSEAVGRYADYGLHTDAVRLEVPEAPAQLHQTPPLEPRKPVRVVDKPPTLQLVTSSYGYLNLFPLLLRIIPPTSPRLPRLMADLSNRDLWTDFGIRSLAASTAFYRKPNTPQDPPYWRGAIWINMNYLAVRALRYYATNPKTPADIAAEASRLSGQLAQNLARTVLGELERTGFMWEQFDDSTGRGQRGHPFAGWTTLISLILTE</sequence>
<feature type="compositionally biased region" description="Basic and acidic residues" evidence="13">
    <location>
        <begin position="167"/>
        <end position="185"/>
    </location>
</feature>
<keyword evidence="4 12" id="KW-0378">Hydrolase</keyword>
<dbReference type="InterPro" id="IPR038518">
    <property type="entry name" value="Glyco_hydro_63N_sf"/>
</dbReference>
<dbReference type="SUPFAM" id="SSF48208">
    <property type="entry name" value="Six-hairpin glycosidases"/>
    <property type="match status" value="1"/>
</dbReference>
<dbReference type="AlphaFoldDB" id="A0A419Q1N7"/>
<keyword evidence="10 12" id="KW-0326">Glycosidase</keyword>
<dbReference type="STRING" id="79923.A0A419Q1N7"/>
<feature type="domain" description="Glycosyl hydrolase family 63 N-terminal" evidence="15">
    <location>
        <begin position="262"/>
        <end position="447"/>
    </location>
</feature>
<keyword evidence="5 12" id="KW-0256">Endoplasmic reticulum</keyword>
<comment type="caution">
    <text evidence="16">The sequence shown here is derived from an EMBL/GenBank/DDBJ whole genome shotgun (WGS) entry which is preliminary data.</text>
</comment>
<evidence type="ECO:0000256" key="11">
    <source>
        <dbReference type="ARBA" id="ARBA00038888"/>
    </source>
</evidence>
<dbReference type="EMBL" id="NIRI02000042">
    <property type="protein sequence ID" value="KAG5450496.1"/>
    <property type="molecule type" value="Genomic_DNA"/>
</dbReference>
<evidence type="ECO:0000256" key="13">
    <source>
        <dbReference type="SAM" id="MobiDB-lite"/>
    </source>
</evidence>
<proteinExistence type="inferred from homology"/>
<dbReference type="Gene3D" id="1.50.10.10">
    <property type="match status" value="1"/>
</dbReference>
<evidence type="ECO:0000313" key="17">
    <source>
        <dbReference type="Proteomes" id="UP000286415"/>
    </source>
</evidence>
<keyword evidence="9" id="KW-0325">Glycoprotein</keyword>
<name>A0A419Q1N7_CLOSI</name>